<dbReference type="InterPro" id="IPR002669">
    <property type="entry name" value="UreD"/>
</dbReference>
<reference evidence="5 6" key="1">
    <citation type="submission" date="2017-03" db="EMBL/GenBank/DDBJ databases">
        <title>Widespread Adenine N6-methylation of Active Genes in Fungi.</title>
        <authorList>
            <consortium name="DOE Joint Genome Institute"/>
            <person name="Mondo S.J."/>
            <person name="Dannebaum R.O."/>
            <person name="Kuo R.C."/>
            <person name="Louie K.B."/>
            <person name="Bewick A.J."/>
            <person name="Labutti K."/>
            <person name="Haridas S."/>
            <person name="Kuo A."/>
            <person name="Salamov A."/>
            <person name="Ahrendt S.R."/>
            <person name="Lau R."/>
            <person name="Bowen B.P."/>
            <person name="Lipzen A."/>
            <person name="Sullivan W."/>
            <person name="Andreopoulos W.B."/>
            <person name="Clum A."/>
            <person name="Lindquist E."/>
            <person name="Daum C."/>
            <person name="Northen T.R."/>
            <person name="Ramamoorthy G."/>
            <person name="Schmitz R.J."/>
            <person name="Gryganskyi A."/>
            <person name="Culley D."/>
            <person name="Magnuson J."/>
            <person name="James T.Y."/>
            <person name="O'Malley M.A."/>
            <person name="Stajich J.E."/>
            <person name="Spatafora J.W."/>
            <person name="Visel A."/>
            <person name="Grigoriev I.V."/>
        </authorList>
    </citation>
    <scope>NUCLEOTIDE SEQUENCE [LARGE SCALE GENOMIC DNA]</scope>
    <source>
        <strain evidence="5 6">NRRL Y-17943</strain>
    </source>
</reference>
<dbReference type="PANTHER" id="PTHR33643:SF1">
    <property type="entry name" value="UREASE ACCESSORY PROTEIN D"/>
    <property type="match status" value="1"/>
</dbReference>
<evidence type="ECO:0000256" key="4">
    <source>
        <dbReference type="SAM" id="Phobius"/>
    </source>
</evidence>
<evidence type="ECO:0000313" key="6">
    <source>
        <dbReference type="Proteomes" id="UP000193218"/>
    </source>
</evidence>
<keyword evidence="6" id="KW-1185">Reference proteome</keyword>
<evidence type="ECO:0000256" key="3">
    <source>
        <dbReference type="SAM" id="MobiDB-lite"/>
    </source>
</evidence>
<evidence type="ECO:0000256" key="2">
    <source>
        <dbReference type="ARBA" id="ARBA00023186"/>
    </source>
</evidence>
<dbReference type="PANTHER" id="PTHR33643">
    <property type="entry name" value="UREASE ACCESSORY PROTEIN D"/>
    <property type="match status" value="1"/>
</dbReference>
<dbReference type="EMBL" id="NBSH01000002">
    <property type="protein sequence ID" value="ORX40106.1"/>
    <property type="molecule type" value="Genomic_DNA"/>
</dbReference>
<accession>A0A1Y1URP7</accession>
<dbReference type="STRING" id="4999.A0A1Y1URP7"/>
<dbReference type="InParanoid" id="A0A1Y1URP7"/>
<comment type="caution">
    <text evidence="5">The sequence shown here is derived from an EMBL/GenBank/DDBJ whole genome shotgun (WGS) entry which is preliminary data.</text>
</comment>
<organism evidence="5 6">
    <name type="scientific">Kockovaella imperatae</name>
    <dbReference type="NCBI Taxonomy" id="4999"/>
    <lineage>
        <taxon>Eukaryota</taxon>
        <taxon>Fungi</taxon>
        <taxon>Dikarya</taxon>
        <taxon>Basidiomycota</taxon>
        <taxon>Agaricomycotina</taxon>
        <taxon>Tremellomycetes</taxon>
        <taxon>Tremellales</taxon>
        <taxon>Cuniculitremaceae</taxon>
        <taxon>Kockovaella</taxon>
    </lineage>
</organism>
<dbReference type="GeneID" id="33556627"/>
<dbReference type="OrthoDB" id="5550464at2759"/>
<gene>
    <name evidence="5" type="ORF">BD324DRAFT_616286</name>
</gene>
<dbReference type="AlphaFoldDB" id="A0A1Y1URP7"/>
<keyword evidence="4" id="KW-1133">Transmembrane helix</keyword>
<evidence type="ECO:0000313" key="5">
    <source>
        <dbReference type="EMBL" id="ORX40106.1"/>
    </source>
</evidence>
<proteinExistence type="inferred from homology"/>
<evidence type="ECO:0000256" key="1">
    <source>
        <dbReference type="ARBA" id="ARBA00007177"/>
    </source>
</evidence>
<keyword evidence="4" id="KW-0812">Transmembrane</keyword>
<dbReference type="HAMAP" id="MF_01384">
    <property type="entry name" value="UreD"/>
    <property type="match status" value="1"/>
</dbReference>
<keyword evidence="2" id="KW-0143">Chaperone</keyword>
<dbReference type="RefSeq" id="XP_021873891.1">
    <property type="nucleotide sequence ID" value="XM_022014819.1"/>
</dbReference>
<dbReference type="Pfam" id="PF01774">
    <property type="entry name" value="UreD"/>
    <property type="match status" value="1"/>
</dbReference>
<dbReference type="FunCoup" id="A0A1Y1URP7">
    <property type="interactions" value="23"/>
</dbReference>
<keyword evidence="4" id="KW-0472">Membrane</keyword>
<sequence length="350" mass="38278">MSDEPDASKEYGADSLTRDITTNPGSGYFHLSTSSTKAQFSALSASYPLKLLSPKPLPSQPRAIGVLYTLAYGGGLVAGDTVSLRGNVDKDGGLVMLTQGSTKVFKHRPGIRPSSLRERYPTGSSRSTPDGRNVGRTRQRLHITLRSGSFLMLLPDSVSPFTGSQYAQSQRFVLPSDDTASVLVLDWVNSGRGQRSGHANGLMNGLQQNQAPSSEIWSMDEYISTNEVTHRDKILMREKMVLNNANRSMNGTSIATRLSPYHVYGTVLILGPHFAPLIAHLVAMCDATRQFKMSRPVDILWSFSPIQDGKGGVLRIAGKEVEDVRRWLKEAFQAGGIRDLVGEGLWTRII</sequence>
<feature type="region of interest" description="Disordered" evidence="3">
    <location>
        <begin position="106"/>
        <end position="138"/>
    </location>
</feature>
<protein>
    <submittedName>
        <fullName evidence="5">UreD urease accessory protein-domain-containing protein</fullName>
    </submittedName>
</protein>
<dbReference type="GO" id="GO:0016151">
    <property type="term" value="F:nickel cation binding"/>
    <property type="evidence" value="ECO:0007669"/>
    <property type="project" value="InterPro"/>
</dbReference>
<feature type="transmembrane region" description="Helical" evidence="4">
    <location>
        <begin position="261"/>
        <end position="285"/>
    </location>
</feature>
<name>A0A1Y1URP7_9TREE</name>
<dbReference type="Proteomes" id="UP000193218">
    <property type="component" value="Unassembled WGS sequence"/>
</dbReference>
<comment type="similarity">
    <text evidence="1">Belongs to the UreD family.</text>
</comment>